<evidence type="ECO:0000259" key="2">
    <source>
        <dbReference type="PROSITE" id="PS51724"/>
    </source>
</evidence>
<dbReference type="Pfam" id="PF05036">
    <property type="entry name" value="SPOR"/>
    <property type="match status" value="1"/>
</dbReference>
<keyword evidence="4" id="KW-1185">Reference proteome</keyword>
<organism evidence="3 4">
    <name type="scientific">Luteimonas endophytica</name>
    <dbReference type="NCBI Taxonomy" id="3042023"/>
    <lineage>
        <taxon>Bacteria</taxon>
        <taxon>Pseudomonadati</taxon>
        <taxon>Pseudomonadota</taxon>
        <taxon>Gammaproteobacteria</taxon>
        <taxon>Lysobacterales</taxon>
        <taxon>Lysobacteraceae</taxon>
        <taxon>Luteimonas</taxon>
    </lineage>
</organism>
<proteinExistence type="predicted"/>
<comment type="caution">
    <text evidence="3">The sequence shown here is derived from an EMBL/GenBank/DDBJ whole genome shotgun (WGS) entry which is preliminary data.</text>
</comment>
<feature type="region of interest" description="Disordered" evidence="1">
    <location>
        <begin position="50"/>
        <end position="107"/>
    </location>
</feature>
<evidence type="ECO:0000313" key="3">
    <source>
        <dbReference type="EMBL" id="MDH5823053.1"/>
    </source>
</evidence>
<evidence type="ECO:0000256" key="1">
    <source>
        <dbReference type="SAM" id="MobiDB-lite"/>
    </source>
</evidence>
<protein>
    <submittedName>
        <fullName evidence="3">SPOR domain-containing protein</fullName>
    </submittedName>
</protein>
<dbReference type="Proteomes" id="UP001156940">
    <property type="component" value="Unassembled WGS sequence"/>
</dbReference>
<dbReference type="EMBL" id="JARXRM010000028">
    <property type="protein sequence ID" value="MDH5823053.1"/>
    <property type="molecule type" value="Genomic_DNA"/>
</dbReference>
<dbReference type="RefSeq" id="WP_280574110.1">
    <property type="nucleotide sequence ID" value="NZ_JARXRM010000028.1"/>
</dbReference>
<feature type="domain" description="SPOR" evidence="2">
    <location>
        <begin position="106"/>
        <end position="184"/>
    </location>
</feature>
<evidence type="ECO:0000313" key="4">
    <source>
        <dbReference type="Proteomes" id="UP001156940"/>
    </source>
</evidence>
<dbReference type="SUPFAM" id="SSF110997">
    <property type="entry name" value="Sporulation related repeat"/>
    <property type="match status" value="1"/>
</dbReference>
<feature type="compositionally biased region" description="Low complexity" evidence="1">
    <location>
        <begin position="63"/>
        <end position="107"/>
    </location>
</feature>
<accession>A0ABT6J8A3</accession>
<dbReference type="InterPro" id="IPR036680">
    <property type="entry name" value="SPOR-like_sf"/>
</dbReference>
<reference evidence="3 4" key="1">
    <citation type="submission" date="2023-04" db="EMBL/GenBank/DDBJ databases">
        <title>Luteimonas endophyticus RD2P54.</title>
        <authorList>
            <person name="Sun J.-Q."/>
        </authorList>
    </citation>
    <scope>NUCLEOTIDE SEQUENCE [LARGE SCALE GENOMIC DNA]</scope>
    <source>
        <strain evidence="3 4">RD2P54</strain>
    </source>
</reference>
<dbReference type="InterPro" id="IPR007730">
    <property type="entry name" value="SPOR-like_dom"/>
</dbReference>
<dbReference type="PROSITE" id="PS51724">
    <property type="entry name" value="SPOR"/>
    <property type="match status" value="1"/>
</dbReference>
<sequence length="260" mass="26008">MFLRASIVLLLALNLGVALWWALRPPAQDPGVADPPAGVPRLQLLEEASPEARATAAGMTTSAPQAPLADADATATAGAGPAAAAGAGSEDAGAVAGEPAPASATGAGAPARCLSLGPFDDAATLAAARQALQPRVSRLRTREVVSAPRGWRVMLPPQADRAAAQAVAEKLGAAGFDDHFILGEGAEANAIALGRFSGEAAARRHVAALRAAGFAAQAEPLGETSVRHWLDVGVAEDFDAAAARAAAAAQRVDALDCAQL</sequence>
<name>A0ABT6J8A3_9GAMM</name>
<gene>
    <name evidence="3" type="ORF">QFW77_08635</name>
</gene>